<dbReference type="InterPro" id="IPR014743">
    <property type="entry name" value="Cl-channel_core"/>
</dbReference>
<accession>A0A0W0FXS0</accession>
<feature type="compositionally biased region" description="Basic and acidic residues" evidence="8">
    <location>
        <begin position="1053"/>
        <end position="1070"/>
    </location>
</feature>
<name>A0A0W0FXS0_MONRR</name>
<dbReference type="PRINTS" id="PR00762">
    <property type="entry name" value="CLCHANNEL"/>
</dbReference>
<dbReference type="InterPro" id="IPR001807">
    <property type="entry name" value="ClC"/>
</dbReference>
<gene>
    <name evidence="10" type="ORF">WG66_6339</name>
</gene>
<organism evidence="10 11">
    <name type="scientific">Moniliophthora roreri</name>
    <name type="common">Frosty pod rot fungus</name>
    <name type="synonym">Monilia roreri</name>
    <dbReference type="NCBI Taxonomy" id="221103"/>
    <lineage>
        <taxon>Eukaryota</taxon>
        <taxon>Fungi</taxon>
        <taxon>Dikarya</taxon>
        <taxon>Basidiomycota</taxon>
        <taxon>Agaricomycotina</taxon>
        <taxon>Agaricomycetes</taxon>
        <taxon>Agaricomycetidae</taxon>
        <taxon>Agaricales</taxon>
        <taxon>Marasmiineae</taxon>
        <taxon>Marasmiaceae</taxon>
        <taxon>Moniliophthora</taxon>
    </lineage>
</organism>
<feature type="region of interest" description="Disordered" evidence="8">
    <location>
        <begin position="898"/>
        <end position="936"/>
    </location>
</feature>
<feature type="region of interest" description="Disordered" evidence="8">
    <location>
        <begin position="785"/>
        <end position="835"/>
    </location>
</feature>
<dbReference type="SUPFAM" id="SSF81340">
    <property type="entry name" value="Clc chloride channel"/>
    <property type="match status" value="1"/>
</dbReference>
<dbReference type="GO" id="GO:0005247">
    <property type="term" value="F:voltage-gated chloride channel activity"/>
    <property type="evidence" value="ECO:0007669"/>
    <property type="project" value="TreeGrafter"/>
</dbReference>
<evidence type="ECO:0000256" key="8">
    <source>
        <dbReference type="SAM" id="MobiDB-lite"/>
    </source>
</evidence>
<evidence type="ECO:0000313" key="11">
    <source>
        <dbReference type="Proteomes" id="UP000054988"/>
    </source>
</evidence>
<dbReference type="PANTHER" id="PTHR45711">
    <property type="entry name" value="CHLORIDE CHANNEL PROTEIN"/>
    <property type="match status" value="1"/>
</dbReference>
<keyword evidence="7" id="KW-0868">Chloride</keyword>
<keyword evidence="5" id="KW-0406">Ion transport</keyword>
<evidence type="ECO:0000256" key="2">
    <source>
        <dbReference type="ARBA" id="ARBA00022448"/>
    </source>
</evidence>
<dbReference type="eggNOG" id="KOG0475">
    <property type="taxonomic scope" value="Eukaryota"/>
</dbReference>
<keyword evidence="4 9" id="KW-1133">Transmembrane helix</keyword>
<dbReference type="GO" id="GO:0005794">
    <property type="term" value="C:Golgi apparatus"/>
    <property type="evidence" value="ECO:0007669"/>
    <property type="project" value="TreeGrafter"/>
</dbReference>
<feature type="compositionally biased region" description="Low complexity" evidence="8">
    <location>
        <begin position="806"/>
        <end position="831"/>
    </location>
</feature>
<dbReference type="GO" id="GO:0005886">
    <property type="term" value="C:plasma membrane"/>
    <property type="evidence" value="ECO:0007669"/>
    <property type="project" value="TreeGrafter"/>
</dbReference>
<keyword evidence="6 9" id="KW-0472">Membrane</keyword>
<keyword evidence="2" id="KW-0813">Transport</keyword>
<dbReference type="AlphaFoldDB" id="A0A0W0FXS0"/>
<feature type="transmembrane region" description="Helical" evidence="9">
    <location>
        <begin position="356"/>
        <end position="374"/>
    </location>
</feature>
<feature type="region of interest" description="Disordered" evidence="8">
    <location>
        <begin position="1032"/>
        <end position="1094"/>
    </location>
</feature>
<dbReference type="Gene3D" id="1.10.3080.10">
    <property type="entry name" value="Clc chloride channel"/>
    <property type="match status" value="1"/>
</dbReference>
<evidence type="ECO:0000256" key="3">
    <source>
        <dbReference type="ARBA" id="ARBA00022692"/>
    </source>
</evidence>
<sequence length="1224" mass="133777">MSGYRPPSSPELNGGAEIYELGEDGNLLHQPHTSPFTKRYYPDGSSIDWLYEDAKEREILQAQKSHRGARGILVPWLDSVRMWVVIVGTGIGIGLAGAWLDVLVKWLADLREGRCTVGFFYNQVTCCSGFDAGEYCAVWKPWSEYLNVKYIFAASLLQIAIYVSLAIAFAGSAAILVTTYAPYAFHTGIPEIKAILRGYVLEAFLTPWTLLIKALGLALAVASGLSLGKEGPLVHVACCLASLLLRFFKDLQNREGSLTAVCSPSAVSLAPGQKRRLLAASAAAGISVAFGSPLGGVLFCLEELDAFANESEIMWRGFVASAIAAVALQYVDPFQTAKLVLFQVTEGGDTWRAFELIPWMSLGVIGGVLGSLLIKLNVEVAIYRRNSVLNDWPVLEVVGASAVTAAISYLVVFTRVQSSELVANLFQECDSSRRDYHGLCNPTAIRENVFLLLITVALKLAFTAWTFGMMIPAGIFLPTITIGACLGRAVGIVTQSVQSNHATAWLFQACPPDPTVRCVSPGFYAVIGASAMLAGVTRMTISLVVIMFELTGALSHVLPIMISVMTAKWVGDALGKDGIYSVWIAMRKYPWMPPDDYHDKGETATGIMRPAEKLVVIEDGKSTLEDLGVFVNVIDNDIGELTASGKVIFSSRMGIAAFLLLIIKIFCSDTLQEIPLRHLSHEGAKNQKCFFSSKDHASASDYIDLSGCLEKSVLHLRKEVPRELVVRIFQRMRIPNRLVASAVAGMEANAVEPPLVATVMIVEGHACQRSPFYFYNRGQPLLPMPHDNSDVYGSDQYLSPSTSAPRKSPSRNNLNSRRSSTSLRGSSSLAHSMDEEAGNGRFSLAHELAVALMPEPSAGSKLLAEEFGIEYDEGAEGIDEDVHHEPRVEGIAPSFADELGRGASFDGPPEHQQEPQDYDPVFASPSKPKKLKRPEQDPMGVLAQDLDSTDKFLSHLRHIDAEPGSSVSQQPALEKIASNVIRRINETARDREGQVRELLEYEREFRKISAEVGGNEVLGQLEELAAMNEVLEDEEPVVSRSSAHLDMADEEDRNDRSHDWNSDPHSHFHDEEDEDVTDAEPTPVKVSFDPPPPLKGPLTPASTIPQLAHLRTFTTSLVTSLSTLSEHAQVNGAATTEAGRKIRALKNKLGTWRTDWDSAERSRIRIERWEAGIIDATDSLDPSPVHTPSINKRIDGRQIVQEHLQAFERALADAGMKTQAIMAS</sequence>
<feature type="transmembrane region" description="Helical" evidence="9">
    <location>
        <begin position="541"/>
        <end position="562"/>
    </location>
</feature>
<evidence type="ECO:0000256" key="7">
    <source>
        <dbReference type="ARBA" id="ARBA00023214"/>
    </source>
</evidence>
<proteinExistence type="predicted"/>
<dbReference type="PANTHER" id="PTHR45711:SF6">
    <property type="entry name" value="CHLORIDE CHANNEL PROTEIN"/>
    <property type="match status" value="1"/>
</dbReference>
<dbReference type="EMBL" id="LATX01001515">
    <property type="protein sequence ID" value="KTB41080.1"/>
    <property type="molecule type" value="Genomic_DNA"/>
</dbReference>
<dbReference type="Pfam" id="PF00654">
    <property type="entry name" value="Voltage_CLC"/>
    <property type="match status" value="1"/>
</dbReference>
<feature type="transmembrane region" description="Helical" evidence="9">
    <location>
        <begin position="277"/>
        <end position="301"/>
    </location>
</feature>
<feature type="transmembrane region" description="Helical" evidence="9">
    <location>
        <begin position="205"/>
        <end position="225"/>
    </location>
</feature>
<evidence type="ECO:0000256" key="6">
    <source>
        <dbReference type="ARBA" id="ARBA00023136"/>
    </source>
</evidence>
<keyword evidence="3 9" id="KW-0812">Transmembrane</keyword>
<feature type="transmembrane region" description="Helical" evidence="9">
    <location>
        <begin position="394"/>
        <end position="412"/>
    </location>
</feature>
<dbReference type="CDD" id="cd03684">
    <property type="entry name" value="ClC_3_like"/>
    <property type="match status" value="1"/>
</dbReference>
<protein>
    <submittedName>
        <fullName evidence="10">Putative Cl-channel protein</fullName>
    </submittedName>
</protein>
<evidence type="ECO:0000313" key="10">
    <source>
        <dbReference type="EMBL" id="KTB41080.1"/>
    </source>
</evidence>
<feature type="transmembrane region" description="Helical" evidence="9">
    <location>
        <begin position="475"/>
        <end position="494"/>
    </location>
</feature>
<feature type="transmembrane region" description="Helical" evidence="9">
    <location>
        <begin position="449"/>
        <end position="468"/>
    </location>
</feature>
<comment type="caution">
    <text evidence="10">The sequence shown here is derived from an EMBL/GenBank/DDBJ whole genome shotgun (WGS) entry which is preliminary data.</text>
</comment>
<comment type="subcellular location">
    <subcellularLocation>
        <location evidence="1">Membrane</location>
        <topology evidence="1">Multi-pass membrane protein</topology>
    </subcellularLocation>
</comment>
<evidence type="ECO:0000256" key="5">
    <source>
        <dbReference type="ARBA" id="ARBA00023065"/>
    </source>
</evidence>
<reference evidence="10 11" key="1">
    <citation type="submission" date="2015-12" db="EMBL/GenBank/DDBJ databases">
        <title>Draft genome sequence of Moniliophthora roreri, the causal agent of frosty pod rot of cacao.</title>
        <authorList>
            <person name="Aime M.C."/>
            <person name="Diaz-Valderrama J.R."/>
            <person name="Kijpornyongpan T."/>
            <person name="Phillips-Mora W."/>
        </authorList>
    </citation>
    <scope>NUCLEOTIDE SEQUENCE [LARGE SCALE GENOMIC DNA]</scope>
    <source>
        <strain evidence="10 11">MCA 2952</strain>
    </source>
</reference>
<feature type="compositionally biased region" description="Polar residues" evidence="8">
    <location>
        <begin position="796"/>
        <end position="805"/>
    </location>
</feature>
<feature type="transmembrane region" description="Helical" evidence="9">
    <location>
        <begin position="313"/>
        <end position="331"/>
    </location>
</feature>
<evidence type="ECO:0000256" key="4">
    <source>
        <dbReference type="ARBA" id="ARBA00022989"/>
    </source>
</evidence>
<feature type="transmembrane region" description="Helical" evidence="9">
    <location>
        <begin position="82"/>
        <end position="104"/>
    </location>
</feature>
<dbReference type="GO" id="GO:0005769">
    <property type="term" value="C:early endosome"/>
    <property type="evidence" value="ECO:0007669"/>
    <property type="project" value="TreeGrafter"/>
</dbReference>
<evidence type="ECO:0000256" key="1">
    <source>
        <dbReference type="ARBA" id="ARBA00004141"/>
    </source>
</evidence>
<evidence type="ECO:0000256" key="9">
    <source>
        <dbReference type="SAM" id="Phobius"/>
    </source>
</evidence>
<dbReference type="Proteomes" id="UP000054988">
    <property type="component" value="Unassembled WGS sequence"/>
</dbReference>
<feature type="transmembrane region" description="Helical" evidence="9">
    <location>
        <begin position="159"/>
        <end position="185"/>
    </location>
</feature>